<dbReference type="PROSITE" id="PS50297">
    <property type="entry name" value="ANK_REP_REGION"/>
    <property type="match status" value="2"/>
</dbReference>
<keyword evidence="2 3" id="KW-0040">ANK repeat</keyword>
<evidence type="ECO:0000313" key="5">
    <source>
        <dbReference type="EMBL" id="TYP72123.1"/>
    </source>
</evidence>
<comment type="caution">
    <text evidence="5">The sequence shown here is derived from an EMBL/GenBank/DDBJ whole genome shotgun (WGS) entry which is preliminary data.</text>
</comment>
<evidence type="ECO:0000256" key="4">
    <source>
        <dbReference type="SAM" id="SignalP"/>
    </source>
</evidence>
<evidence type="ECO:0000256" key="2">
    <source>
        <dbReference type="ARBA" id="ARBA00023043"/>
    </source>
</evidence>
<feature type="signal peptide" evidence="4">
    <location>
        <begin position="1"/>
        <end position="19"/>
    </location>
</feature>
<dbReference type="OrthoDB" id="2575953at2"/>
<evidence type="ECO:0000313" key="6">
    <source>
        <dbReference type="Proteomes" id="UP000324376"/>
    </source>
</evidence>
<dbReference type="PANTHER" id="PTHR24198:SF165">
    <property type="entry name" value="ANKYRIN REPEAT-CONTAINING PROTEIN-RELATED"/>
    <property type="match status" value="1"/>
</dbReference>
<dbReference type="RefSeq" id="WP_148783012.1">
    <property type="nucleotide sequence ID" value="NZ_VNHU01000007.1"/>
</dbReference>
<dbReference type="PROSITE" id="PS50088">
    <property type="entry name" value="ANK_REPEAT"/>
    <property type="match status" value="5"/>
</dbReference>
<accession>A0A5S5C2C8</accession>
<dbReference type="InterPro" id="IPR036770">
    <property type="entry name" value="Ankyrin_rpt-contain_sf"/>
</dbReference>
<dbReference type="Pfam" id="PF12796">
    <property type="entry name" value="Ank_2"/>
    <property type="match status" value="1"/>
</dbReference>
<dbReference type="PANTHER" id="PTHR24198">
    <property type="entry name" value="ANKYRIN REPEAT AND PROTEIN KINASE DOMAIN-CONTAINING PROTEIN"/>
    <property type="match status" value="1"/>
</dbReference>
<protein>
    <submittedName>
        <fullName evidence="5">Ankyrin repeat protein</fullName>
    </submittedName>
</protein>
<dbReference type="SMART" id="SM00248">
    <property type="entry name" value="ANK"/>
    <property type="match status" value="8"/>
</dbReference>
<dbReference type="InterPro" id="IPR002110">
    <property type="entry name" value="Ankyrin_rpt"/>
</dbReference>
<feature type="repeat" description="ANK" evidence="3">
    <location>
        <begin position="92"/>
        <end position="124"/>
    </location>
</feature>
<feature type="chain" id="PRO_5024425046" evidence="4">
    <location>
        <begin position="20"/>
        <end position="494"/>
    </location>
</feature>
<dbReference type="Gene3D" id="1.25.40.20">
    <property type="entry name" value="Ankyrin repeat-containing domain"/>
    <property type="match status" value="3"/>
</dbReference>
<dbReference type="Pfam" id="PF00023">
    <property type="entry name" value="Ank"/>
    <property type="match status" value="1"/>
</dbReference>
<feature type="repeat" description="ANK" evidence="3">
    <location>
        <begin position="437"/>
        <end position="470"/>
    </location>
</feature>
<feature type="repeat" description="ANK" evidence="3">
    <location>
        <begin position="265"/>
        <end position="298"/>
    </location>
</feature>
<sequence>MKKSLVLLLIIPVFIFAQKQQNTNELHNRSFWKTKPDVTTVKQKIDEGNDPVTLNAAAFDAICFAIRSKAPVATVEYLLSIAGNDINKPTHDGRSYLMWAGATGDIDMMKLLIKKGADTKIVGSHGFNWFTFTVNAGYDTFEIYDLMVSNNVDLKQTNRAGANGLLLIAPHAKDDKIIKYFQDKGLDISATDKFGNNILFYAAKGGNTTLIKTYIAQGIDYKKENTLGENLVLFASQGRRGYSNPIGVFKFLDSLGIDMTKTNHQGENALHNIASNTKDANIIDFFIDKGVNVYQKDKEGNTAFLNAARGNNLLVLKKLTPIIKDINHQNAKGYAAITFATQRMNVETFQFLKEKGANLNSTDTEGNNLYYHLFNAYNKRNSKHFETFAKALTDAGVSLKNASKKEHPLHIAIAKRENKLIKKAIALGADVNQQNSDGLTPLHLAAMKANDIMVLKLLISKGADTKALTDFEESAYDLALENELLKNKDITFLK</sequence>
<dbReference type="Proteomes" id="UP000324376">
    <property type="component" value="Unassembled WGS sequence"/>
</dbReference>
<organism evidence="5 6">
    <name type="scientific">Aquimarina intermedia</name>
    <dbReference type="NCBI Taxonomy" id="350814"/>
    <lineage>
        <taxon>Bacteria</taxon>
        <taxon>Pseudomonadati</taxon>
        <taxon>Bacteroidota</taxon>
        <taxon>Flavobacteriia</taxon>
        <taxon>Flavobacteriales</taxon>
        <taxon>Flavobacteriaceae</taxon>
        <taxon>Aquimarina</taxon>
    </lineage>
</organism>
<evidence type="ECO:0000256" key="1">
    <source>
        <dbReference type="ARBA" id="ARBA00022737"/>
    </source>
</evidence>
<evidence type="ECO:0000256" key="3">
    <source>
        <dbReference type="PROSITE-ProRule" id="PRU00023"/>
    </source>
</evidence>
<feature type="repeat" description="ANK" evidence="3">
    <location>
        <begin position="404"/>
        <end position="436"/>
    </location>
</feature>
<proteinExistence type="predicted"/>
<keyword evidence="4" id="KW-0732">Signal</keyword>
<keyword evidence="1" id="KW-0677">Repeat</keyword>
<dbReference type="SUPFAM" id="SSF48403">
    <property type="entry name" value="Ankyrin repeat"/>
    <property type="match status" value="2"/>
</dbReference>
<name>A0A5S5C2C8_9FLAO</name>
<gene>
    <name evidence="5" type="ORF">BD809_1077</name>
</gene>
<dbReference type="AlphaFoldDB" id="A0A5S5C2C8"/>
<reference evidence="5 6" key="1">
    <citation type="submission" date="2019-07" db="EMBL/GenBank/DDBJ databases">
        <title>Genomic Encyclopedia of Archaeal and Bacterial Type Strains, Phase II (KMG-II): from individual species to whole genera.</title>
        <authorList>
            <person name="Goeker M."/>
        </authorList>
    </citation>
    <scope>NUCLEOTIDE SEQUENCE [LARGE SCALE GENOMIC DNA]</scope>
    <source>
        <strain evidence="5 6">DSM 17527</strain>
    </source>
</reference>
<feature type="repeat" description="ANK" evidence="3">
    <location>
        <begin position="332"/>
        <end position="364"/>
    </location>
</feature>
<dbReference type="EMBL" id="VNHU01000007">
    <property type="protein sequence ID" value="TYP72123.1"/>
    <property type="molecule type" value="Genomic_DNA"/>
</dbReference>
<keyword evidence="6" id="KW-1185">Reference proteome</keyword>